<gene>
    <name evidence="7" type="ORF">S03H2_66894</name>
</gene>
<evidence type="ECO:0000256" key="5">
    <source>
        <dbReference type="ARBA" id="ARBA00022691"/>
    </source>
</evidence>
<protein>
    <recommendedName>
        <fullName evidence="6">16S/18S rRNA aminocarboxypropyltransferase Tsr3 C-terminal domain-containing protein</fullName>
    </recommendedName>
</protein>
<dbReference type="Pfam" id="PF04034">
    <property type="entry name" value="Ribo_biogen_C"/>
    <property type="match status" value="1"/>
</dbReference>
<evidence type="ECO:0000256" key="1">
    <source>
        <dbReference type="ARBA" id="ARBA00022490"/>
    </source>
</evidence>
<keyword evidence="2" id="KW-0690">Ribosome biogenesis</keyword>
<evidence type="ECO:0000313" key="7">
    <source>
        <dbReference type="EMBL" id="GAH84457.1"/>
    </source>
</evidence>
<dbReference type="PANTHER" id="PTHR20426">
    <property type="entry name" value="RIBOSOME BIOGENESIS PROTEIN TSR3 HOMOLOG"/>
    <property type="match status" value="1"/>
</dbReference>
<dbReference type="InterPro" id="IPR022968">
    <property type="entry name" value="Tsr3-like"/>
</dbReference>
<dbReference type="InterPro" id="IPR007177">
    <property type="entry name" value="Tsr3_C"/>
</dbReference>
<dbReference type="AlphaFoldDB" id="X1IRZ0"/>
<reference evidence="7" key="1">
    <citation type="journal article" date="2014" name="Front. Microbiol.">
        <title>High frequency of phylogenetically diverse reductive dehalogenase-homologous genes in deep subseafloor sedimentary metagenomes.</title>
        <authorList>
            <person name="Kawai M."/>
            <person name="Futagami T."/>
            <person name="Toyoda A."/>
            <person name="Takaki Y."/>
            <person name="Nishi S."/>
            <person name="Hori S."/>
            <person name="Arai W."/>
            <person name="Tsubouchi T."/>
            <person name="Morono Y."/>
            <person name="Uchiyama I."/>
            <person name="Ito T."/>
            <person name="Fujiyama A."/>
            <person name="Inagaki F."/>
            <person name="Takami H."/>
        </authorList>
    </citation>
    <scope>NUCLEOTIDE SEQUENCE</scope>
    <source>
        <strain evidence="7">Expedition CK06-06</strain>
    </source>
</reference>
<evidence type="ECO:0000256" key="2">
    <source>
        <dbReference type="ARBA" id="ARBA00022517"/>
    </source>
</evidence>
<dbReference type="GO" id="GO:0006364">
    <property type="term" value="P:rRNA processing"/>
    <property type="evidence" value="ECO:0007669"/>
    <property type="project" value="UniProtKB-KW"/>
</dbReference>
<proteinExistence type="predicted"/>
<evidence type="ECO:0000256" key="4">
    <source>
        <dbReference type="ARBA" id="ARBA00022679"/>
    </source>
</evidence>
<comment type="caution">
    <text evidence="7">The sequence shown here is derived from an EMBL/GenBank/DDBJ whole genome shotgun (WGS) entry which is preliminary data.</text>
</comment>
<name>X1IRZ0_9ZZZZ</name>
<dbReference type="NCBIfam" id="NF002621">
    <property type="entry name" value="PRK02287.1"/>
    <property type="match status" value="1"/>
</dbReference>
<dbReference type="PANTHER" id="PTHR20426:SF0">
    <property type="entry name" value="18S RRNA AMINOCARBOXYPROPYLTRANSFERASE"/>
    <property type="match status" value="1"/>
</dbReference>
<dbReference type="GO" id="GO:0106388">
    <property type="term" value="F:rRNA small subunit aminocarboxypropyltransferase activity"/>
    <property type="evidence" value="ECO:0007669"/>
    <property type="project" value="InterPro"/>
</dbReference>
<keyword evidence="5" id="KW-0949">S-adenosyl-L-methionine</keyword>
<accession>X1IRZ0</accession>
<dbReference type="EMBL" id="BARU01043728">
    <property type="protein sequence ID" value="GAH84457.1"/>
    <property type="molecule type" value="Genomic_DNA"/>
</dbReference>
<keyword evidence="1" id="KW-0963">Cytoplasm</keyword>
<evidence type="ECO:0000256" key="3">
    <source>
        <dbReference type="ARBA" id="ARBA00022552"/>
    </source>
</evidence>
<evidence type="ECO:0000259" key="6">
    <source>
        <dbReference type="Pfam" id="PF04034"/>
    </source>
</evidence>
<keyword evidence="4" id="KW-0808">Transferase</keyword>
<feature type="non-terminal residue" evidence="7">
    <location>
        <position position="150"/>
    </location>
</feature>
<sequence length="150" mass="17064">MLDPTSLTRRYHIPRQAIVLNPFATTILLSQDRTQAERGGLAIVDCSWKRVKKAFSSRLKGRTRRLPYLLAANPVHYGRLFELSSLEALAAALYILGHIEQAKNIIRLYKWGPAFLSLNKNLLEEYAKAESTEAITKIEEAYFRLNLTSS</sequence>
<feature type="domain" description="16S/18S rRNA aminocarboxypropyltransferase Tsr3 C-terminal" evidence="6">
    <location>
        <begin position="18"/>
        <end position="142"/>
    </location>
</feature>
<keyword evidence="3" id="KW-0698">rRNA processing</keyword>
<organism evidence="7">
    <name type="scientific">marine sediment metagenome</name>
    <dbReference type="NCBI Taxonomy" id="412755"/>
    <lineage>
        <taxon>unclassified sequences</taxon>
        <taxon>metagenomes</taxon>
        <taxon>ecological metagenomes</taxon>
    </lineage>
</organism>